<accession>A0ABR9CQU9</accession>
<reference evidence="3 4" key="2">
    <citation type="journal article" date="2021" name="Int. J. Syst. Evol. Microbiol.">
        <title>Roseibium litorale sp. nov., isolated from a tidal flat sediment and proposal for the reclassification of Labrenzia polysiphoniae as Roseibium polysiphoniae comb. nov.</title>
        <authorList>
            <person name="Liu Y."/>
            <person name="Pei T."/>
            <person name="Du J."/>
            <person name="Chao M."/>
            <person name="Deng M.R."/>
            <person name="Zhu H."/>
        </authorList>
    </citation>
    <scope>NUCLEOTIDE SEQUENCE [LARGE SCALE GENOMIC DNA]</scope>
    <source>
        <strain evidence="3 4">4C16A</strain>
    </source>
</reference>
<gene>
    <name evidence="3" type="ORF">IG616_14040</name>
</gene>
<dbReference type="Proteomes" id="UP000632063">
    <property type="component" value="Unassembled WGS sequence"/>
</dbReference>
<dbReference type="Pfam" id="PF13936">
    <property type="entry name" value="HTH_38"/>
    <property type="match status" value="1"/>
</dbReference>
<evidence type="ECO:0000259" key="2">
    <source>
        <dbReference type="PROSITE" id="PS50994"/>
    </source>
</evidence>
<feature type="domain" description="Integrase catalytic" evidence="2">
    <location>
        <begin position="80"/>
        <end position="200"/>
    </location>
</feature>
<organism evidence="3 4">
    <name type="scientific">Roseibium litorale</name>
    <dbReference type="NCBI Taxonomy" id="2803841"/>
    <lineage>
        <taxon>Bacteria</taxon>
        <taxon>Pseudomonadati</taxon>
        <taxon>Pseudomonadota</taxon>
        <taxon>Alphaproteobacteria</taxon>
        <taxon>Hyphomicrobiales</taxon>
        <taxon>Stappiaceae</taxon>
        <taxon>Roseibium</taxon>
    </lineage>
</organism>
<dbReference type="InterPro" id="IPR001584">
    <property type="entry name" value="Integrase_cat-core"/>
</dbReference>
<evidence type="ECO:0000313" key="3">
    <source>
        <dbReference type="EMBL" id="MBD8892662.1"/>
    </source>
</evidence>
<dbReference type="PANTHER" id="PTHR10948:SF23">
    <property type="entry name" value="TRANSPOSASE INSI FOR INSERTION SEQUENCE ELEMENT IS30A-RELATED"/>
    <property type="match status" value="1"/>
</dbReference>
<dbReference type="PANTHER" id="PTHR10948">
    <property type="entry name" value="TRANSPOSASE"/>
    <property type="match status" value="1"/>
</dbReference>
<protein>
    <submittedName>
        <fullName evidence="3">Helix-turn-helix domain-containing protein</fullName>
    </submittedName>
</protein>
<evidence type="ECO:0000313" key="4">
    <source>
        <dbReference type="Proteomes" id="UP000632063"/>
    </source>
</evidence>
<dbReference type="InterPro" id="IPR025246">
    <property type="entry name" value="IS30-like_HTH"/>
</dbReference>
<dbReference type="PROSITE" id="PS50994">
    <property type="entry name" value="INTEGRASE"/>
    <property type="match status" value="1"/>
</dbReference>
<evidence type="ECO:0000256" key="1">
    <source>
        <dbReference type="SAM" id="MobiDB-lite"/>
    </source>
</evidence>
<proteinExistence type="predicted"/>
<comment type="caution">
    <text evidence="3">The sequence shown here is derived from an EMBL/GenBank/DDBJ whole genome shotgun (WGS) entry which is preliminary data.</text>
</comment>
<keyword evidence="4" id="KW-1185">Reference proteome</keyword>
<name>A0ABR9CQU9_9HYPH</name>
<dbReference type="InterPro" id="IPR051917">
    <property type="entry name" value="Transposase-Integrase"/>
</dbReference>
<sequence>MGLSYSHFSREERRKIERWRQAKVSPATMAKIFGRRRSETFRELKRNHFQDDQLPGPWLFCCGGISRPIESLASPDGRESACPPNSIVTSACLDQRQGDLMLFKQHFSAGNVTSQVEPVTRFTVLLKNGNRKTHLVPGRVIEAMRHRAIRPRKSIPFDRGAEFTAWPHPQAEIGTRPGSVIPLRTGQKGTVENTSRRARR</sequence>
<feature type="region of interest" description="Disordered" evidence="1">
    <location>
        <begin position="169"/>
        <end position="200"/>
    </location>
</feature>
<reference evidence="4" key="1">
    <citation type="submission" date="2020-09" db="EMBL/GenBank/DDBJ databases">
        <title>The genome sequence of strain Labrenzia suaedae 4C16A.</title>
        <authorList>
            <person name="Liu Y."/>
        </authorList>
    </citation>
    <scope>NUCLEOTIDE SEQUENCE [LARGE SCALE GENOMIC DNA]</scope>
    <source>
        <strain evidence="4">4C16A</strain>
    </source>
</reference>
<dbReference type="EMBL" id="JACYXI010000008">
    <property type="protein sequence ID" value="MBD8892662.1"/>
    <property type="molecule type" value="Genomic_DNA"/>
</dbReference>